<proteinExistence type="predicted"/>
<dbReference type="GO" id="GO:0051287">
    <property type="term" value="F:NAD binding"/>
    <property type="evidence" value="ECO:0007669"/>
    <property type="project" value="InterPro"/>
</dbReference>
<organism evidence="2">
    <name type="scientific">marine sediment metagenome</name>
    <dbReference type="NCBI Taxonomy" id="412755"/>
    <lineage>
        <taxon>unclassified sequences</taxon>
        <taxon>metagenomes</taxon>
        <taxon>ecological metagenomes</taxon>
    </lineage>
</organism>
<dbReference type="Pfam" id="PF03721">
    <property type="entry name" value="UDPG_MGDP_dh_N"/>
    <property type="match status" value="1"/>
</dbReference>
<evidence type="ECO:0000313" key="2">
    <source>
        <dbReference type="EMBL" id="GAJ22984.1"/>
    </source>
</evidence>
<accession>X1UZX2</accession>
<dbReference type="Gene3D" id="3.40.50.720">
    <property type="entry name" value="NAD(P)-binding Rossmann-like Domain"/>
    <property type="match status" value="1"/>
</dbReference>
<comment type="caution">
    <text evidence="2">The sequence shown here is derived from an EMBL/GenBank/DDBJ whole genome shotgun (WGS) entry which is preliminary data.</text>
</comment>
<dbReference type="InterPro" id="IPR036291">
    <property type="entry name" value="NAD(P)-bd_dom_sf"/>
</dbReference>
<dbReference type="EMBL" id="BARW01042547">
    <property type="protein sequence ID" value="GAJ22984.1"/>
    <property type="molecule type" value="Genomic_DNA"/>
</dbReference>
<feature type="non-terminal residue" evidence="2">
    <location>
        <position position="1"/>
    </location>
</feature>
<protein>
    <recommendedName>
        <fullName evidence="1">UDP-glucose/GDP-mannose dehydrogenase N-terminal domain-containing protein</fullName>
    </recommendedName>
</protein>
<dbReference type="InterPro" id="IPR001732">
    <property type="entry name" value="UDP-Glc/GDP-Man_DH_N"/>
</dbReference>
<gene>
    <name evidence="2" type="ORF">S12H4_62983</name>
</gene>
<feature type="domain" description="UDP-glucose/GDP-mannose dehydrogenase N-terminal" evidence="1">
    <location>
        <begin position="10"/>
        <end position="54"/>
    </location>
</feature>
<dbReference type="PANTHER" id="PTHR43750:SF3">
    <property type="entry name" value="UDP-GLUCOSE 6-DEHYDROGENASE TUAD"/>
    <property type="match status" value="1"/>
</dbReference>
<reference evidence="2" key="1">
    <citation type="journal article" date="2014" name="Front. Microbiol.">
        <title>High frequency of phylogenetically diverse reductive dehalogenase-homologous genes in deep subseafloor sedimentary metagenomes.</title>
        <authorList>
            <person name="Kawai M."/>
            <person name="Futagami T."/>
            <person name="Toyoda A."/>
            <person name="Takaki Y."/>
            <person name="Nishi S."/>
            <person name="Hori S."/>
            <person name="Arai W."/>
            <person name="Tsubouchi T."/>
            <person name="Morono Y."/>
            <person name="Uchiyama I."/>
            <person name="Ito T."/>
            <person name="Fujiyama A."/>
            <person name="Inagaki F."/>
            <person name="Takami H."/>
        </authorList>
    </citation>
    <scope>NUCLEOTIDE SEQUENCE</scope>
    <source>
        <strain evidence="2">Expedition CK06-06</strain>
    </source>
</reference>
<evidence type="ECO:0000259" key="1">
    <source>
        <dbReference type="Pfam" id="PF03721"/>
    </source>
</evidence>
<sequence>GMKQSQPTSKPFPFDIVSNPEFLREGSAVHDFTHPDKIVIGTDSDRALKIMQEIYRPVY</sequence>
<dbReference type="GO" id="GO:0016616">
    <property type="term" value="F:oxidoreductase activity, acting on the CH-OH group of donors, NAD or NADP as acceptor"/>
    <property type="evidence" value="ECO:0007669"/>
    <property type="project" value="InterPro"/>
</dbReference>
<dbReference type="PANTHER" id="PTHR43750">
    <property type="entry name" value="UDP-GLUCOSE 6-DEHYDROGENASE TUAD"/>
    <property type="match status" value="1"/>
</dbReference>
<dbReference type="SUPFAM" id="SSF51735">
    <property type="entry name" value="NAD(P)-binding Rossmann-fold domains"/>
    <property type="match status" value="1"/>
</dbReference>
<feature type="non-terminal residue" evidence="2">
    <location>
        <position position="59"/>
    </location>
</feature>
<name>X1UZX2_9ZZZZ</name>
<dbReference type="AlphaFoldDB" id="X1UZX2"/>